<dbReference type="InterPro" id="IPR031651">
    <property type="entry name" value="DUF4709"/>
</dbReference>
<protein>
    <recommendedName>
        <fullName evidence="2">DUF4709 domain-containing protein</fullName>
    </recommendedName>
</protein>
<dbReference type="PANTHER" id="PTHR22382:SF7">
    <property type="entry name" value="RIKEN CDNA 4921504E06 GENE"/>
    <property type="match status" value="1"/>
</dbReference>
<evidence type="ECO:0000256" key="1">
    <source>
        <dbReference type="SAM" id="MobiDB-lite"/>
    </source>
</evidence>
<comment type="caution">
    <text evidence="3">The sequence shown here is derived from an EMBL/GenBank/DDBJ whole genome shotgun (WGS) entry which is preliminary data.</text>
</comment>
<dbReference type="InterPro" id="IPR040119">
    <property type="entry name" value="C10orf67-like"/>
</dbReference>
<evidence type="ECO:0000259" key="2">
    <source>
        <dbReference type="Pfam" id="PF15821"/>
    </source>
</evidence>
<feature type="region of interest" description="Disordered" evidence="1">
    <location>
        <begin position="272"/>
        <end position="301"/>
    </location>
</feature>
<evidence type="ECO:0000313" key="4">
    <source>
        <dbReference type="Proteomes" id="UP001195483"/>
    </source>
</evidence>
<feature type="compositionally biased region" description="Polar residues" evidence="1">
    <location>
        <begin position="282"/>
        <end position="292"/>
    </location>
</feature>
<evidence type="ECO:0000313" key="3">
    <source>
        <dbReference type="EMBL" id="KAK3589051.1"/>
    </source>
</evidence>
<dbReference type="PANTHER" id="PTHR22382">
    <property type="entry name" value="RIKEN CDNA 4921504E06 GENE"/>
    <property type="match status" value="1"/>
</dbReference>
<keyword evidence="4" id="KW-1185">Reference proteome</keyword>
<accession>A0AAE0VT38</accession>
<organism evidence="3 4">
    <name type="scientific">Potamilus streckersoni</name>
    <dbReference type="NCBI Taxonomy" id="2493646"/>
    <lineage>
        <taxon>Eukaryota</taxon>
        <taxon>Metazoa</taxon>
        <taxon>Spiralia</taxon>
        <taxon>Lophotrochozoa</taxon>
        <taxon>Mollusca</taxon>
        <taxon>Bivalvia</taxon>
        <taxon>Autobranchia</taxon>
        <taxon>Heteroconchia</taxon>
        <taxon>Palaeoheterodonta</taxon>
        <taxon>Unionida</taxon>
        <taxon>Unionoidea</taxon>
        <taxon>Unionidae</taxon>
        <taxon>Ambleminae</taxon>
        <taxon>Lampsilini</taxon>
        <taxon>Potamilus</taxon>
    </lineage>
</organism>
<dbReference type="Pfam" id="PF15821">
    <property type="entry name" value="DUF4709"/>
    <property type="match status" value="1"/>
</dbReference>
<dbReference type="Proteomes" id="UP001195483">
    <property type="component" value="Unassembled WGS sequence"/>
</dbReference>
<feature type="region of interest" description="Disordered" evidence="1">
    <location>
        <begin position="200"/>
        <end position="234"/>
    </location>
</feature>
<feature type="domain" description="DUF4709" evidence="2">
    <location>
        <begin position="39"/>
        <end position="147"/>
    </location>
</feature>
<proteinExistence type="predicted"/>
<name>A0AAE0VT38_9BIVA</name>
<dbReference type="Gene3D" id="1.10.287.1490">
    <property type="match status" value="1"/>
</dbReference>
<gene>
    <name evidence="3" type="ORF">CHS0354_008000</name>
</gene>
<reference evidence="3" key="1">
    <citation type="journal article" date="2021" name="Genome Biol. Evol.">
        <title>A High-Quality Reference Genome for a Parasitic Bivalve with Doubly Uniparental Inheritance (Bivalvia: Unionida).</title>
        <authorList>
            <person name="Smith C.H."/>
        </authorList>
    </citation>
    <scope>NUCLEOTIDE SEQUENCE</scope>
    <source>
        <strain evidence="3">CHS0354</strain>
    </source>
</reference>
<feature type="non-terminal residue" evidence="3">
    <location>
        <position position="301"/>
    </location>
</feature>
<sequence>MALLVKEPTGSEYAIAEQELQDHILNTYGSYDSDVDLFRPSLADHHKVGFFSQDRTSQTDLTEIVDLKEMTEVLQVLLQDVAKLRRDINFTKHVMQADYEAKLKEKSLELYCRINERVAELEKMHDERVGTLRRAFRQQLSDAIARVAVLYSKNLERKIRHEKKKHESDADRIEEKYKELQATIQRNENVIQMLRMQLAQYQKEPSTHDSEEESMSLKSKSPSVNQEAEELREELEKLSKKYEHLEEAFETKKEEATKLNNNIDGLNEKLSAEKMANEQLRLENNQLKQGMEQNKESSKKM</sequence>
<reference evidence="3" key="3">
    <citation type="submission" date="2023-05" db="EMBL/GenBank/DDBJ databases">
        <authorList>
            <person name="Smith C.H."/>
        </authorList>
    </citation>
    <scope>NUCLEOTIDE SEQUENCE</scope>
    <source>
        <strain evidence="3">CHS0354</strain>
        <tissue evidence="3">Mantle</tissue>
    </source>
</reference>
<dbReference type="AlphaFoldDB" id="A0AAE0VT38"/>
<reference evidence="3" key="2">
    <citation type="journal article" date="2021" name="Genome Biol. Evol.">
        <title>Developing a high-quality reference genome for a parasitic bivalve with doubly uniparental inheritance (Bivalvia: Unionida).</title>
        <authorList>
            <person name="Smith C.H."/>
        </authorList>
    </citation>
    <scope>NUCLEOTIDE SEQUENCE</scope>
    <source>
        <strain evidence="3">CHS0354</strain>
        <tissue evidence="3">Mantle</tissue>
    </source>
</reference>
<dbReference type="EMBL" id="JAEAOA010000537">
    <property type="protein sequence ID" value="KAK3589051.1"/>
    <property type="molecule type" value="Genomic_DNA"/>
</dbReference>